<evidence type="ECO:0000313" key="2">
    <source>
        <dbReference type="EMBL" id="RNB52960.1"/>
    </source>
</evidence>
<dbReference type="RefSeq" id="WP_122906479.1">
    <property type="nucleotide sequence ID" value="NZ_RHHS01000052.1"/>
</dbReference>
<sequence>MLFAKSDALLDHLYTIAKNVYDSAIYFNNYKITSLETLKSFAEEMKVYESKGDKLIHEIIVRINKTFISAIEREDVLNLAVKLDDVLDGLEGCAARLYMYDIMEPDEAMVKFGQLIEDATQQILFAIELLQKLKLSGMKEYIIRINDLESAGDELVRNSIRQLFKSTSDPLHIMQFKEIYDVLEDVMDHCEDVANMMETVIMSNT</sequence>
<dbReference type="AlphaFoldDB" id="A0A3M8AP80"/>
<dbReference type="SUPFAM" id="SSF109755">
    <property type="entry name" value="PhoU-like"/>
    <property type="match status" value="1"/>
</dbReference>
<evidence type="ECO:0000313" key="3">
    <source>
        <dbReference type="Proteomes" id="UP000268829"/>
    </source>
</evidence>
<dbReference type="InterPro" id="IPR038078">
    <property type="entry name" value="PhoU-like_sf"/>
</dbReference>
<accession>A0A3M8AP80</accession>
<keyword evidence="3" id="KW-1185">Reference proteome</keyword>
<dbReference type="Gene3D" id="1.20.58.220">
    <property type="entry name" value="Phosphate transport system protein phou homolog 2, domain 2"/>
    <property type="match status" value="1"/>
</dbReference>
<dbReference type="PANTHER" id="PTHR37298:SF1">
    <property type="entry name" value="UPF0111 PROTEIN YKAA"/>
    <property type="match status" value="1"/>
</dbReference>
<dbReference type="EMBL" id="RHHS01000052">
    <property type="protein sequence ID" value="RNB52960.1"/>
    <property type="molecule type" value="Genomic_DNA"/>
</dbReference>
<evidence type="ECO:0000256" key="1">
    <source>
        <dbReference type="ARBA" id="ARBA00008591"/>
    </source>
</evidence>
<protein>
    <submittedName>
        <fullName evidence="2">DUF47 domain-containing protein</fullName>
    </submittedName>
</protein>
<comment type="caution">
    <text evidence="2">The sequence shown here is derived from an EMBL/GenBank/DDBJ whole genome shotgun (WGS) entry which is preliminary data.</text>
</comment>
<dbReference type="PANTHER" id="PTHR37298">
    <property type="entry name" value="UPF0111 PROTEIN YKAA"/>
    <property type="match status" value="1"/>
</dbReference>
<dbReference type="OrthoDB" id="9797568at2"/>
<dbReference type="Proteomes" id="UP000268829">
    <property type="component" value="Unassembled WGS sequence"/>
</dbReference>
<proteinExistence type="inferred from homology"/>
<dbReference type="InterPro" id="IPR018445">
    <property type="entry name" value="Put_Phosphate_transp_reg"/>
</dbReference>
<gene>
    <name evidence="2" type="ORF">EDM57_20145</name>
</gene>
<dbReference type="Pfam" id="PF01865">
    <property type="entry name" value="PhoU_div"/>
    <property type="match status" value="1"/>
</dbReference>
<organism evidence="2 3">
    <name type="scientific">Brevibacillus gelatini</name>
    <dbReference type="NCBI Taxonomy" id="1655277"/>
    <lineage>
        <taxon>Bacteria</taxon>
        <taxon>Bacillati</taxon>
        <taxon>Bacillota</taxon>
        <taxon>Bacilli</taxon>
        <taxon>Bacillales</taxon>
        <taxon>Paenibacillaceae</taxon>
        <taxon>Brevibacillus</taxon>
    </lineage>
</organism>
<name>A0A3M8AP80_9BACL</name>
<reference evidence="2 3" key="1">
    <citation type="submission" date="2018-10" db="EMBL/GenBank/DDBJ databases">
        <title>Phylogenomics of Brevibacillus.</title>
        <authorList>
            <person name="Dunlap C."/>
        </authorList>
    </citation>
    <scope>NUCLEOTIDE SEQUENCE [LARGE SCALE GENOMIC DNA]</scope>
    <source>
        <strain evidence="2 3">DSM 100115</strain>
    </source>
</reference>
<comment type="similarity">
    <text evidence="1">Belongs to the UPF0111 family.</text>
</comment>
<dbReference type="InterPro" id="IPR052912">
    <property type="entry name" value="UPF0111_domain"/>
</dbReference>